<proteinExistence type="predicted"/>
<feature type="non-terminal residue" evidence="2">
    <location>
        <position position="1"/>
    </location>
</feature>
<feature type="non-terminal residue" evidence="2">
    <location>
        <position position="80"/>
    </location>
</feature>
<evidence type="ECO:0000313" key="3">
    <source>
        <dbReference type="Proteomes" id="UP001219525"/>
    </source>
</evidence>
<organism evidence="2 3">
    <name type="scientific">Mycena pura</name>
    <dbReference type="NCBI Taxonomy" id="153505"/>
    <lineage>
        <taxon>Eukaryota</taxon>
        <taxon>Fungi</taxon>
        <taxon>Dikarya</taxon>
        <taxon>Basidiomycota</taxon>
        <taxon>Agaricomycotina</taxon>
        <taxon>Agaricomycetes</taxon>
        <taxon>Agaricomycetidae</taxon>
        <taxon>Agaricales</taxon>
        <taxon>Marasmiineae</taxon>
        <taxon>Mycenaceae</taxon>
        <taxon>Mycena</taxon>
    </lineage>
</organism>
<dbReference type="EMBL" id="JARJCW010000002">
    <property type="protein sequence ID" value="KAJ7228552.1"/>
    <property type="molecule type" value="Genomic_DNA"/>
</dbReference>
<dbReference type="Proteomes" id="UP001219525">
    <property type="component" value="Unassembled WGS sequence"/>
</dbReference>
<dbReference type="AlphaFoldDB" id="A0AAD6YT03"/>
<gene>
    <name evidence="2" type="ORF">GGX14DRAFT_326226</name>
</gene>
<dbReference type="InterPro" id="IPR041539">
    <property type="entry name" value="CxC5"/>
</dbReference>
<protein>
    <recommendedName>
        <fullName evidence="1">CxC5 like cysteine cluster associated with KDZ domain-containing protein</fullName>
    </recommendedName>
</protein>
<evidence type="ECO:0000259" key="1">
    <source>
        <dbReference type="Pfam" id="PF18718"/>
    </source>
</evidence>
<comment type="caution">
    <text evidence="2">The sequence shown here is derived from an EMBL/GenBank/DDBJ whole genome shotgun (WGS) entry which is preliminary data.</text>
</comment>
<sequence length="80" mass="8821">TLFPPTKQCTTPGCLNLNLLKNKDGLRKVVLFTLSDGACATYAVHLHCSQCKATYYNNYFVCNGLRTYYAGIPNAIQVGE</sequence>
<dbReference type="Pfam" id="PF18718">
    <property type="entry name" value="CxC5"/>
    <property type="match status" value="1"/>
</dbReference>
<accession>A0AAD6YT03</accession>
<keyword evidence="3" id="KW-1185">Reference proteome</keyword>
<name>A0AAD6YT03_9AGAR</name>
<feature type="domain" description="CxC5 like cysteine cluster associated with KDZ" evidence="1">
    <location>
        <begin position="1"/>
        <end position="80"/>
    </location>
</feature>
<reference evidence="2" key="1">
    <citation type="submission" date="2023-03" db="EMBL/GenBank/DDBJ databases">
        <title>Massive genome expansion in bonnet fungi (Mycena s.s.) driven by repeated elements and novel gene families across ecological guilds.</title>
        <authorList>
            <consortium name="Lawrence Berkeley National Laboratory"/>
            <person name="Harder C.B."/>
            <person name="Miyauchi S."/>
            <person name="Viragh M."/>
            <person name="Kuo A."/>
            <person name="Thoen E."/>
            <person name="Andreopoulos B."/>
            <person name="Lu D."/>
            <person name="Skrede I."/>
            <person name="Drula E."/>
            <person name="Henrissat B."/>
            <person name="Morin E."/>
            <person name="Kohler A."/>
            <person name="Barry K."/>
            <person name="LaButti K."/>
            <person name="Morin E."/>
            <person name="Salamov A."/>
            <person name="Lipzen A."/>
            <person name="Mereny Z."/>
            <person name="Hegedus B."/>
            <person name="Baldrian P."/>
            <person name="Stursova M."/>
            <person name="Weitz H."/>
            <person name="Taylor A."/>
            <person name="Grigoriev I.V."/>
            <person name="Nagy L.G."/>
            <person name="Martin F."/>
            <person name="Kauserud H."/>
        </authorList>
    </citation>
    <scope>NUCLEOTIDE SEQUENCE</scope>
    <source>
        <strain evidence="2">9144</strain>
    </source>
</reference>
<evidence type="ECO:0000313" key="2">
    <source>
        <dbReference type="EMBL" id="KAJ7228552.1"/>
    </source>
</evidence>